<name>A0A371H3Q0_MUCPR</name>
<evidence type="ECO:0008006" key="4">
    <source>
        <dbReference type="Google" id="ProtNLM"/>
    </source>
</evidence>
<gene>
    <name evidence="2" type="ORF">CR513_19813</name>
</gene>
<keyword evidence="1" id="KW-1133">Transmembrane helix</keyword>
<keyword evidence="1" id="KW-0472">Membrane</keyword>
<proteinExistence type="predicted"/>
<protein>
    <recommendedName>
        <fullName evidence="4">Mitochondrial protein</fullName>
    </recommendedName>
</protein>
<dbReference type="AlphaFoldDB" id="A0A371H3Q0"/>
<reference evidence="2" key="1">
    <citation type="submission" date="2018-05" db="EMBL/GenBank/DDBJ databases">
        <title>Draft genome of Mucuna pruriens seed.</title>
        <authorList>
            <person name="Nnadi N.E."/>
            <person name="Vos R."/>
            <person name="Hasami M.H."/>
            <person name="Devisetty U.K."/>
            <person name="Aguiy J.C."/>
        </authorList>
    </citation>
    <scope>NUCLEOTIDE SEQUENCE [LARGE SCALE GENOMIC DNA]</scope>
    <source>
        <strain evidence="2">JCA_2017</strain>
    </source>
</reference>
<dbReference type="EMBL" id="QJKJ01003662">
    <property type="protein sequence ID" value="RDX97417.1"/>
    <property type="molecule type" value="Genomic_DNA"/>
</dbReference>
<organism evidence="2 3">
    <name type="scientific">Mucuna pruriens</name>
    <name type="common">Velvet bean</name>
    <name type="synonym">Dolichos pruriens</name>
    <dbReference type="NCBI Taxonomy" id="157652"/>
    <lineage>
        <taxon>Eukaryota</taxon>
        <taxon>Viridiplantae</taxon>
        <taxon>Streptophyta</taxon>
        <taxon>Embryophyta</taxon>
        <taxon>Tracheophyta</taxon>
        <taxon>Spermatophyta</taxon>
        <taxon>Magnoliopsida</taxon>
        <taxon>eudicotyledons</taxon>
        <taxon>Gunneridae</taxon>
        <taxon>Pentapetalae</taxon>
        <taxon>rosids</taxon>
        <taxon>fabids</taxon>
        <taxon>Fabales</taxon>
        <taxon>Fabaceae</taxon>
        <taxon>Papilionoideae</taxon>
        <taxon>50 kb inversion clade</taxon>
        <taxon>NPAAA clade</taxon>
        <taxon>indigoferoid/millettioid clade</taxon>
        <taxon>Phaseoleae</taxon>
        <taxon>Mucuna</taxon>
    </lineage>
</organism>
<evidence type="ECO:0000313" key="3">
    <source>
        <dbReference type="Proteomes" id="UP000257109"/>
    </source>
</evidence>
<evidence type="ECO:0000313" key="2">
    <source>
        <dbReference type="EMBL" id="RDX97417.1"/>
    </source>
</evidence>
<keyword evidence="1" id="KW-0812">Transmembrane</keyword>
<dbReference type="Proteomes" id="UP000257109">
    <property type="component" value="Unassembled WGS sequence"/>
</dbReference>
<sequence>MQKEFEMSIKIELKFFLRLQIKQTNVAYAFIKQNCKTIGTPMHSTSTLGSEDANKKLYQTIYKGMIGSLLYLITSILDIVFDVFFCPRETHLIMVKRIFRYLKDIDNLGLCFKKYDKYRLVGYYDVDYARDKIDRKSINRLNTYQQLDVDNNSIWIKHQLEYYNIYESKILLLCDNTTTINLSKNLILY</sequence>
<dbReference type="PANTHER" id="PTHR11439:SF442">
    <property type="entry name" value="CYSTEINE-RICH RLK (RECEPTOR-LIKE PROTEIN KINASE) 8"/>
    <property type="match status" value="1"/>
</dbReference>
<keyword evidence="3" id="KW-1185">Reference proteome</keyword>
<feature type="transmembrane region" description="Helical" evidence="1">
    <location>
        <begin position="65"/>
        <end position="85"/>
    </location>
</feature>
<dbReference type="PANTHER" id="PTHR11439">
    <property type="entry name" value="GAG-POL-RELATED RETROTRANSPOSON"/>
    <property type="match status" value="1"/>
</dbReference>
<feature type="non-terminal residue" evidence="2">
    <location>
        <position position="1"/>
    </location>
</feature>
<accession>A0A371H3Q0</accession>
<dbReference type="OrthoDB" id="1408760at2759"/>
<comment type="caution">
    <text evidence="2">The sequence shown here is derived from an EMBL/GenBank/DDBJ whole genome shotgun (WGS) entry which is preliminary data.</text>
</comment>
<evidence type="ECO:0000256" key="1">
    <source>
        <dbReference type="SAM" id="Phobius"/>
    </source>
</evidence>